<proteinExistence type="predicted"/>
<sequence length="279" mass="32992">MRVWTALFLLLVPGLVVSASGEEVMKALARAYPGRIEAVEHRRGDWALSMDGEWFYWAQGRILPESRRERWHEYVPIRFYRYVPGPFTPPEITPDVEERLRQRMARFDNDGEVRFNAFLDRLYGIASQHEAERIMVNLTFLDRPVRLHPLLEGPLGRVDQRLRLAMLTDGETRAFVRDLAQVHGYNWRPIAGTPRRSYHSYGVALDLIPRSFRGRHAYWRWAVNSGIEEWWNLAPYQRWTVPWAVVEAFEAEGFVWGGKWLYFDSIHFEYRPEVLLMAR</sequence>
<keyword evidence="3" id="KW-1185">Reference proteome</keyword>
<dbReference type="EMBL" id="LPWH01000066">
    <property type="protein sequence ID" value="POR01506.1"/>
    <property type="molecule type" value="Genomic_DNA"/>
</dbReference>
<dbReference type="RefSeq" id="WP_103680270.1">
    <property type="nucleotide sequence ID" value="NZ_LPWH01000066.1"/>
</dbReference>
<accession>A0A2S4JPS9</accession>
<evidence type="ECO:0000259" key="1">
    <source>
        <dbReference type="Pfam" id="PF13539"/>
    </source>
</evidence>
<name>A0A2S4JPS9_9SPIO</name>
<comment type="caution">
    <text evidence="2">The sequence shown here is derived from an EMBL/GenBank/DDBJ whole genome shotgun (WGS) entry which is preliminary data.</text>
</comment>
<evidence type="ECO:0000313" key="2">
    <source>
        <dbReference type="EMBL" id="POR01506.1"/>
    </source>
</evidence>
<dbReference type="SUPFAM" id="SSF55166">
    <property type="entry name" value="Hedgehog/DD-peptidase"/>
    <property type="match status" value="1"/>
</dbReference>
<dbReference type="OrthoDB" id="9799970at2"/>
<organism evidence="2 3">
    <name type="scientific">Alkalispirochaeta sphaeroplastigenens</name>
    <dbReference type="NCBI Taxonomy" id="1187066"/>
    <lineage>
        <taxon>Bacteria</taxon>
        <taxon>Pseudomonadati</taxon>
        <taxon>Spirochaetota</taxon>
        <taxon>Spirochaetia</taxon>
        <taxon>Spirochaetales</taxon>
        <taxon>Spirochaetaceae</taxon>
        <taxon>Alkalispirochaeta</taxon>
    </lineage>
</organism>
<dbReference type="Gene3D" id="3.30.1380.10">
    <property type="match status" value="1"/>
</dbReference>
<protein>
    <recommendedName>
        <fullName evidence="1">Peptidase M15C domain-containing protein</fullName>
    </recommendedName>
</protein>
<dbReference type="InterPro" id="IPR039561">
    <property type="entry name" value="Peptidase_M15C"/>
</dbReference>
<dbReference type="GO" id="GO:0008233">
    <property type="term" value="F:peptidase activity"/>
    <property type="evidence" value="ECO:0007669"/>
    <property type="project" value="InterPro"/>
</dbReference>
<dbReference type="InterPro" id="IPR009045">
    <property type="entry name" value="Zn_M74/Hedgehog-like"/>
</dbReference>
<dbReference type="Pfam" id="PF13539">
    <property type="entry name" value="Peptidase_M15_4"/>
    <property type="match status" value="1"/>
</dbReference>
<gene>
    <name evidence="2" type="ORF">AU468_08060</name>
</gene>
<dbReference type="AlphaFoldDB" id="A0A2S4JPS9"/>
<feature type="domain" description="Peptidase M15C" evidence="1">
    <location>
        <begin position="192"/>
        <end position="270"/>
    </location>
</feature>
<evidence type="ECO:0000313" key="3">
    <source>
        <dbReference type="Proteomes" id="UP000237350"/>
    </source>
</evidence>
<dbReference type="Proteomes" id="UP000237350">
    <property type="component" value="Unassembled WGS sequence"/>
</dbReference>
<reference evidence="3" key="1">
    <citation type="submission" date="2015-12" db="EMBL/GenBank/DDBJ databases">
        <authorList>
            <person name="Lodha T.D."/>
            <person name="Chintalapati S."/>
            <person name="Chintalapati V.R."/>
            <person name="Sravanthi T."/>
        </authorList>
    </citation>
    <scope>NUCLEOTIDE SEQUENCE [LARGE SCALE GENOMIC DNA]</scope>
    <source>
        <strain evidence="3">JC133</strain>
    </source>
</reference>